<accession>A0A8J7G6N4</accession>
<reference evidence="4" key="1">
    <citation type="submission" date="2020-11" db="EMBL/GenBank/DDBJ databases">
        <title>Multidrug resistant novel bacterium Savagea serpentis sp. nov., isolated from the scats of a vine snake (Ahaetulla nasuta).</title>
        <authorList>
            <person name="Venkata Ramana V."/>
            <person name="Vikas Patil S."/>
            <person name="Yogita Lugani V."/>
        </authorList>
    </citation>
    <scope>NUCLEOTIDE SEQUENCE</scope>
    <source>
        <strain evidence="4">SN6</strain>
    </source>
</reference>
<evidence type="ECO:0000313" key="4">
    <source>
        <dbReference type="EMBL" id="MBF4501286.1"/>
    </source>
</evidence>
<dbReference type="Gene3D" id="3.30.300.30">
    <property type="match status" value="1"/>
</dbReference>
<dbReference type="Pfam" id="PF13193">
    <property type="entry name" value="AMP-binding_C"/>
    <property type="match status" value="1"/>
</dbReference>
<dbReference type="PANTHER" id="PTHR43767">
    <property type="entry name" value="LONG-CHAIN-FATTY-ACID--COA LIGASE"/>
    <property type="match status" value="1"/>
</dbReference>
<dbReference type="InterPro" id="IPR020845">
    <property type="entry name" value="AMP-binding_CS"/>
</dbReference>
<dbReference type="GO" id="GO:0016878">
    <property type="term" value="F:acid-thiol ligase activity"/>
    <property type="evidence" value="ECO:0007669"/>
    <property type="project" value="UniProtKB-ARBA"/>
</dbReference>
<dbReference type="SUPFAM" id="SSF56801">
    <property type="entry name" value="Acetyl-CoA synthetase-like"/>
    <property type="match status" value="1"/>
</dbReference>
<dbReference type="AlphaFoldDB" id="A0A8J7G6N4"/>
<evidence type="ECO:0000259" key="3">
    <source>
        <dbReference type="Pfam" id="PF13193"/>
    </source>
</evidence>
<protein>
    <submittedName>
        <fullName evidence="4">AMP-binding protein</fullName>
    </submittedName>
</protein>
<dbReference type="Proteomes" id="UP000622653">
    <property type="component" value="Unassembled WGS sequence"/>
</dbReference>
<dbReference type="InterPro" id="IPR042099">
    <property type="entry name" value="ANL_N_sf"/>
</dbReference>
<dbReference type="EMBL" id="JADKPV010000003">
    <property type="protein sequence ID" value="MBF4501286.1"/>
    <property type="molecule type" value="Genomic_DNA"/>
</dbReference>
<keyword evidence="1" id="KW-1133">Transmembrane helix</keyword>
<dbReference type="Pfam" id="PF00501">
    <property type="entry name" value="AMP-binding"/>
    <property type="match status" value="1"/>
</dbReference>
<dbReference type="InterPro" id="IPR045851">
    <property type="entry name" value="AMP-bd_C_sf"/>
</dbReference>
<feature type="domain" description="AMP-dependent synthetase/ligase" evidence="2">
    <location>
        <begin position="8"/>
        <end position="358"/>
    </location>
</feature>
<feature type="domain" description="AMP-binding enzyme C-terminal" evidence="3">
    <location>
        <begin position="408"/>
        <end position="481"/>
    </location>
</feature>
<keyword evidence="1" id="KW-0812">Transmembrane</keyword>
<dbReference type="RefSeq" id="WP_194562770.1">
    <property type="nucleotide sequence ID" value="NZ_JADKPV010000003.1"/>
</dbReference>
<keyword evidence="5" id="KW-1185">Reference proteome</keyword>
<feature type="transmembrane region" description="Helical" evidence="1">
    <location>
        <begin position="65"/>
        <end position="83"/>
    </location>
</feature>
<name>A0A8J7G6N4_9BACL</name>
<evidence type="ECO:0000313" key="5">
    <source>
        <dbReference type="Proteomes" id="UP000622653"/>
    </source>
</evidence>
<dbReference type="InterPro" id="IPR025110">
    <property type="entry name" value="AMP-bd_C"/>
</dbReference>
<dbReference type="InterPro" id="IPR000873">
    <property type="entry name" value="AMP-dep_synth/lig_dom"/>
</dbReference>
<gene>
    <name evidence="4" type="ORF">IRY55_07925</name>
</gene>
<dbReference type="PANTHER" id="PTHR43767:SF1">
    <property type="entry name" value="NONRIBOSOMAL PEPTIDE SYNTHASE PES1 (EUROFUNG)-RELATED"/>
    <property type="match status" value="1"/>
</dbReference>
<feature type="transmembrane region" description="Helical" evidence="1">
    <location>
        <begin position="191"/>
        <end position="218"/>
    </location>
</feature>
<organism evidence="4 5">
    <name type="scientific">Savagea serpentis</name>
    <dbReference type="NCBI Taxonomy" id="2785297"/>
    <lineage>
        <taxon>Bacteria</taxon>
        <taxon>Bacillati</taxon>
        <taxon>Bacillota</taxon>
        <taxon>Bacilli</taxon>
        <taxon>Bacillales</taxon>
        <taxon>Caryophanaceae</taxon>
        <taxon>Savagea</taxon>
    </lineage>
</organism>
<dbReference type="Gene3D" id="3.40.50.12780">
    <property type="entry name" value="N-terminal domain of ligase-like"/>
    <property type="match status" value="1"/>
</dbReference>
<dbReference type="InterPro" id="IPR050237">
    <property type="entry name" value="ATP-dep_AMP-bd_enzyme"/>
</dbReference>
<proteinExistence type="predicted"/>
<dbReference type="PROSITE" id="PS00455">
    <property type="entry name" value="AMP_BINDING"/>
    <property type="match status" value="1"/>
</dbReference>
<sequence>MNIPYYVEMNARKFAHKEAFVTEHERYTYADWNDAACAVAHLFQQEGITKGDRVALFLPNGYDFAVAYVAALKLGAIIVPLHVKLTSREVMYILEDSGACALILTEHAKQAIDLSDYSGKSITTTQMNQAISSGERWTNETTTTEETPCTLLYTSGTTGQPKGVLLTNRNVLAVAHMICIEMKMNDDTRTLIMLPLSHSAVLNLFFVSTVLVGGTLVVREEFHPVVFLETVERERTTHFFGPPVVYLLASKVLEQKTYDLQSMQWWVYGGAPVSKTEIVYIQKQFQTNHLTAVYGLTEGGPSGALLFPEEQAEKVGSIGKRASLFTELKVVDYEGNEVAPNEIGEIVIRGLGVMENYWNRPEETEAVFLDGWLRTGDLAKVDEDGYMWIVDRAKDIIISGGVNVYPFEVEQEMMKHPAIEAVAVIGVAHPEWGETVKAFYVSSEEIDETEIKQFLSETLAKFKIPRLYERIEELPRNATGKILKQALKEGKR</sequence>
<comment type="caution">
    <text evidence="4">The sequence shown here is derived from an EMBL/GenBank/DDBJ whole genome shotgun (WGS) entry which is preliminary data.</text>
</comment>
<evidence type="ECO:0000259" key="2">
    <source>
        <dbReference type="Pfam" id="PF00501"/>
    </source>
</evidence>
<evidence type="ECO:0000256" key="1">
    <source>
        <dbReference type="SAM" id="Phobius"/>
    </source>
</evidence>
<keyword evidence="1" id="KW-0472">Membrane</keyword>